<dbReference type="Pfam" id="PF03732">
    <property type="entry name" value="Retrotrans_gag"/>
    <property type="match status" value="1"/>
</dbReference>
<feature type="region of interest" description="Disordered" evidence="1">
    <location>
        <begin position="1"/>
        <end position="51"/>
    </location>
</feature>
<protein>
    <recommendedName>
        <fullName evidence="2">Retrotransposon gag domain-containing protein</fullName>
    </recommendedName>
</protein>
<feature type="region of interest" description="Disordered" evidence="1">
    <location>
        <begin position="325"/>
        <end position="347"/>
    </location>
</feature>
<accession>A0AAW2SR07</accession>
<dbReference type="EMBL" id="JACGWN010000016">
    <property type="protein sequence ID" value="KAL0395001.1"/>
    <property type="molecule type" value="Genomic_DNA"/>
</dbReference>
<reference evidence="3" key="1">
    <citation type="submission" date="2020-06" db="EMBL/GenBank/DDBJ databases">
        <authorList>
            <person name="Li T."/>
            <person name="Hu X."/>
            <person name="Zhang T."/>
            <person name="Song X."/>
            <person name="Zhang H."/>
            <person name="Dai N."/>
            <person name="Sheng W."/>
            <person name="Hou X."/>
            <person name="Wei L."/>
        </authorList>
    </citation>
    <scope>NUCLEOTIDE SEQUENCE</scope>
    <source>
        <strain evidence="3">KEN1</strain>
        <tissue evidence="3">Leaf</tissue>
    </source>
</reference>
<dbReference type="InterPro" id="IPR005162">
    <property type="entry name" value="Retrotrans_gag_dom"/>
</dbReference>
<gene>
    <name evidence="3" type="ORF">Slati_4466300</name>
</gene>
<evidence type="ECO:0000256" key="1">
    <source>
        <dbReference type="SAM" id="MobiDB-lite"/>
    </source>
</evidence>
<comment type="caution">
    <text evidence="3">The sequence shown here is derived from an EMBL/GenBank/DDBJ whole genome shotgun (WGS) entry which is preliminary data.</text>
</comment>
<reference evidence="3" key="2">
    <citation type="journal article" date="2024" name="Plant">
        <title>Genomic evolution and insights into agronomic trait innovations of Sesamum species.</title>
        <authorList>
            <person name="Miao H."/>
            <person name="Wang L."/>
            <person name="Qu L."/>
            <person name="Liu H."/>
            <person name="Sun Y."/>
            <person name="Le M."/>
            <person name="Wang Q."/>
            <person name="Wei S."/>
            <person name="Zheng Y."/>
            <person name="Lin W."/>
            <person name="Duan Y."/>
            <person name="Cao H."/>
            <person name="Xiong S."/>
            <person name="Wang X."/>
            <person name="Wei L."/>
            <person name="Li C."/>
            <person name="Ma Q."/>
            <person name="Ju M."/>
            <person name="Zhao R."/>
            <person name="Li G."/>
            <person name="Mu C."/>
            <person name="Tian Q."/>
            <person name="Mei H."/>
            <person name="Zhang T."/>
            <person name="Gao T."/>
            <person name="Zhang H."/>
        </authorList>
    </citation>
    <scope>NUCLEOTIDE SEQUENCE</scope>
    <source>
        <strain evidence="3">KEN1</strain>
    </source>
</reference>
<proteinExistence type="predicted"/>
<organism evidence="3">
    <name type="scientific">Sesamum latifolium</name>
    <dbReference type="NCBI Taxonomy" id="2727402"/>
    <lineage>
        <taxon>Eukaryota</taxon>
        <taxon>Viridiplantae</taxon>
        <taxon>Streptophyta</taxon>
        <taxon>Embryophyta</taxon>
        <taxon>Tracheophyta</taxon>
        <taxon>Spermatophyta</taxon>
        <taxon>Magnoliopsida</taxon>
        <taxon>eudicotyledons</taxon>
        <taxon>Gunneridae</taxon>
        <taxon>Pentapetalae</taxon>
        <taxon>asterids</taxon>
        <taxon>lamiids</taxon>
        <taxon>Lamiales</taxon>
        <taxon>Pedaliaceae</taxon>
        <taxon>Sesamum</taxon>
    </lineage>
</organism>
<dbReference type="PANTHER" id="PTHR33223">
    <property type="entry name" value="CCHC-TYPE DOMAIN-CONTAINING PROTEIN"/>
    <property type="match status" value="1"/>
</dbReference>
<dbReference type="SUPFAM" id="SSF56672">
    <property type="entry name" value="DNA/RNA polymerases"/>
    <property type="match status" value="1"/>
</dbReference>
<dbReference type="InterPro" id="IPR043502">
    <property type="entry name" value="DNA/RNA_pol_sf"/>
</dbReference>
<feature type="compositionally biased region" description="Basic and acidic residues" evidence="1">
    <location>
        <begin position="1"/>
        <end position="11"/>
    </location>
</feature>
<dbReference type="PANTHER" id="PTHR33223:SF10">
    <property type="entry name" value="AMINOTRANSFERASE-LIKE PLANT MOBILE DOMAIN-CONTAINING PROTEIN"/>
    <property type="match status" value="1"/>
</dbReference>
<dbReference type="Gene3D" id="3.10.10.10">
    <property type="entry name" value="HIV Type 1 Reverse Transcriptase, subunit A, domain 1"/>
    <property type="match status" value="1"/>
</dbReference>
<sequence>MEAYDQNREDLQSLMEKAAEKGAQAAVRWLQEERRESPPSPNLANQLPGRMREGGRKNGIFDHRPELTPRVQPQIEALQREVRNLQKQMEPKAAGLFRSSPFSKEILKGPVESSRIPHLSNYTGEKGDPRDHVDQFMAAMDLACTNETMMCRVFRTTLTGRAQTWFTQQPPGSIRSFEQLASDFIRRFASNKRRPKNPSHLFAIVQEEGEPLKAYIQRFSNEILDIPNMSPEFLSSIMAQGLRNGGLADSLVGEPAVTRAEALATVEKKGIIRWPQKMRENEERQKSQKYCNFHRDRGHDTEECVHLWRELERLIQLGHLPEGLYQSPKMPQKNKLAGNKGGRMTTPKKTARGRVIHLIEGGEYEGTTRISRKRHLRELKNPVFIATEPKNQIQGDITFTKEDKKGIKFPHEEALVISAIVSNVEVRRILIDSGRSVDILFEETFRKMGMSREDLAPKETKLMGFEVDTLYPSYNIILGRPTLNAIGAVISTSCLKMKFPTKYGIREVRGSQKSARECRCHTLRKMRKEEEGPLNLEGRVNPINEIKSIPLGGTKGEKLVQMGTNLSPEEEDDLKRLLQDWEEVFEWEEGKIEGVSEDLIRHELHVREGAKPVRQKKRNFGNERNQVIQEEVRRLLKLGYIREVHYPEWISNVVLVPKTGGKWRICIDFTDLNKACPKDSYPLP</sequence>
<name>A0AAW2SR07_9LAMI</name>
<feature type="domain" description="Retrotransposon gag" evidence="2">
    <location>
        <begin position="153"/>
        <end position="243"/>
    </location>
</feature>
<dbReference type="AlphaFoldDB" id="A0AAW2SR07"/>
<evidence type="ECO:0000313" key="3">
    <source>
        <dbReference type="EMBL" id="KAL0395001.1"/>
    </source>
</evidence>
<evidence type="ECO:0000259" key="2">
    <source>
        <dbReference type="Pfam" id="PF03732"/>
    </source>
</evidence>